<comment type="caution">
    <text evidence="5">The sequence shown here is derived from an EMBL/GenBank/DDBJ whole genome shotgun (WGS) entry which is preliminary data.</text>
</comment>
<evidence type="ECO:0000256" key="2">
    <source>
        <dbReference type="ARBA" id="ARBA00022801"/>
    </source>
</evidence>
<dbReference type="GO" id="GO:0009002">
    <property type="term" value="F:serine-type D-Ala-D-Ala carboxypeptidase activity"/>
    <property type="evidence" value="ECO:0007669"/>
    <property type="project" value="UniProtKB-EC"/>
</dbReference>
<sequence>MPPHEDEPLWPSDDSDATSEADGGATAHLPLPGKQEPSARPEEPGEGTQRSGSQPPPESAGERTQFLQPWARQPQGPPDQPQPRQSEPAQQPRPQPEAESATAYLPLPESPAGQSRPEQRPGPAQPALGEQPTMFVPRVTDAEPPAEQRPVVPPAGIVHAQPMRIEPSGELRPDGPSAENEAPPAAPAAETAAETEPRRKRRGLIYSGAALVLVIVVGVALALPYVSNRLGLPWAPNLPKGDTPESPTVNLALQAPSSTAATPTSSGVGSALAGPAANPALGTLTGIVIDPATGSTLWNHNSGQLLTPASTTKLLTTSAALLQLDHGLQLTTKVVQGSSPDTAILVAGGDITLSALPQGKDSVYQGAAHLDTLVNQVKQASGGTIKKVQIDLSAYTGATSAPGWAPEDTPSTYATQIVPGMLDGGMTDPNNDESKRTANPAGDLLQTFAQRMGATVAPASTTTAPQGAKVLGEVKSAPITELIAHLLERSDNELAEVVSRTTAISVGKPASFAGGAQTTLDILSRNGFDVSGVSLNDGSGLSTLNKVPARLLAQLLSVAAAPDGKDPRTEKLRPLLEGLPVAGGSGTLSDRYGDPNSSAGKGWVRAKTGTLSGVNTLAGVVLDKDGRVLTFALMSNGSDIAASRPALDAIAANLRGCGCR</sequence>
<keyword evidence="4" id="KW-1133">Transmembrane helix</keyword>
<dbReference type="PANTHER" id="PTHR30023:SF0">
    <property type="entry name" value="PENICILLIN-SENSITIVE CARBOXYPEPTIDASE A"/>
    <property type="match status" value="1"/>
</dbReference>
<keyword evidence="5" id="KW-0645">Protease</keyword>
<dbReference type="NCBIfam" id="TIGR00666">
    <property type="entry name" value="PBP4"/>
    <property type="match status" value="1"/>
</dbReference>
<dbReference type="InterPro" id="IPR000667">
    <property type="entry name" value="Peptidase_S13"/>
</dbReference>
<feature type="transmembrane region" description="Helical" evidence="4">
    <location>
        <begin position="204"/>
        <end position="226"/>
    </location>
</feature>
<dbReference type="Gene3D" id="3.40.710.10">
    <property type="entry name" value="DD-peptidase/beta-lactamase superfamily"/>
    <property type="match status" value="2"/>
</dbReference>
<protein>
    <submittedName>
        <fullName evidence="5">D-alanyl-D-alanine carboxypeptidase/D-alanyl-D-alanine-endopeptidase</fullName>
        <ecNumber evidence="5">3.4.16.4</ecNumber>
    </submittedName>
</protein>
<keyword evidence="4" id="KW-0812">Transmembrane</keyword>
<evidence type="ECO:0000256" key="1">
    <source>
        <dbReference type="ARBA" id="ARBA00006096"/>
    </source>
</evidence>
<evidence type="ECO:0000313" key="5">
    <source>
        <dbReference type="EMBL" id="NKQ58352.1"/>
    </source>
</evidence>
<proteinExistence type="inferred from homology"/>
<dbReference type="Pfam" id="PF02113">
    <property type="entry name" value="Peptidase_S13"/>
    <property type="match status" value="2"/>
</dbReference>
<evidence type="ECO:0000256" key="3">
    <source>
        <dbReference type="SAM" id="MobiDB-lite"/>
    </source>
</evidence>
<keyword evidence="4" id="KW-0472">Membrane</keyword>
<reference evidence="5 6" key="1">
    <citation type="submission" date="2020-04" db="EMBL/GenBank/DDBJ databases">
        <title>Novel species.</title>
        <authorList>
            <person name="Teo W.F.A."/>
            <person name="Lipun K."/>
            <person name="Srisuk N."/>
            <person name="Duangmal K."/>
        </authorList>
    </citation>
    <scope>NUCLEOTIDE SEQUENCE [LARGE SCALE GENOMIC DNA]</scope>
    <source>
        <strain evidence="5 6">K13G38</strain>
    </source>
</reference>
<dbReference type="SUPFAM" id="SSF56601">
    <property type="entry name" value="beta-lactamase/transpeptidase-like"/>
    <property type="match status" value="1"/>
</dbReference>
<dbReference type="Proteomes" id="UP000715441">
    <property type="component" value="Unassembled WGS sequence"/>
</dbReference>
<organism evidence="5 6">
    <name type="scientific">Amycolatopsis acididurans</name>
    <dbReference type="NCBI Taxonomy" id="2724524"/>
    <lineage>
        <taxon>Bacteria</taxon>
        <taxon>Bacillati</taxon>
        <taxon>Actinomycetota</taxon>
        <taxon>Actinomycetes</taxon>
        <taxon>Pseudonocardiales</taxon>
        <taxon>Pseudonocardiaceae</taxon>
        <taxon>Amycolatopsis</taxon>
    </lineage>
</organism>
<dbReference type="RefSeq" id="WP_168522096.1">
    <property type="nucleotide sequence ID" value="NZ_JAAXLS010000054.1"/>
</dbReference>
<feature type="compositionally biased region" description="Low complexity" evidence="3">
    <location>
        <begin position="82"/>
        <end position="101"/>
    </location>
</feature>
<feature type="region of interest" description="Disordered" evidence="3">
    <location>
        <begin position="1"/>
        <end position="130"/>
    </location>
</feature>
<dbReference type="EC" id="3.4.16.4" evidence="5"/>
<keyword evidence="6" id="KW-1185">Reference proteome</keyword>
<keyword evidence="2 5" id="KW-0378">Hydrolase</keyword>
<evidence type="ECO:0000256" key="4">
    <source>
        <dbReference type="SAM" id="Phobius"/>
    </source>
</evidence>
<dbReference type="InterPro" id="IPR012338">
    <property type="entry name" value="Beta-lactam/transpept-like"/>
</dbReference>
<dbReference type="PANTHER" id="PTHR30023">
    <property type="entry name" value="D-ALANYL-D-ALANINE CARBOXYPEPTIDASE"/>
    <property type="match status" value="1"/>
</dbReference>
<dbReference type="EMBL" id="JAAXLS010000054">
    <property type="protein sequence ID" value="NKQ58352.1"/>
    <property type="molecule type" value="Genomic_DNA"/>
</dbReference>
<evidence type="ECO:0000313" key="6">
    <source>
        <dbReference type="Proteomes" id="UP000715441"/>
    </source>
</evidence>
<feature type="region of interest" description="Disordered" evidence="3">
    <location>
        <begin position="166"/>
        <end position="198"/>
    </location>
</feature>
<dbReference type="PRINTS" id="PR00922">
    <property type="entry name" value="DADACBPTASE3"/>
</dbReference>
<keyword evidence="5" id="KW-0121">Carboxypeptidase</keyword>
<comment type="similarity">
    <text evidence="1">Belongs to the peptidase S13 family.</text>
</comment>
<name>A0ABX1JEY3_9PSEU</name>
<gene>
    <name evidence="5" type="primary">dacB</name>
    <name evidence="5" type="ORF">HFP15_36420</name>
</gene>
<feature type="compositionally biased region" description="Low complexity" evidence="3">
    <location>
        <begin position="176"/>
        <end position="194"/>
    </location>
</feature>
<accession>A0ABX1JEY3</accession>